<organism evidence="2">
    <name type="scientific">bioreactor metagenome</name>
    <dbReference type="NCBI Taxonomy" id="1076179"/>
    <lineage>
        <taxon>unclassified sequences</taxon>
        <taxon>metagenomes</taxon>
        <taxon>ecological metagenomes</taxon>
    </lineage>
</organism>
<accession>A0A645G398</accession>
<feature type="region of interest" description="Disordered" evidence="1">
    <location>
        <begin position="144"/>
        <end position="186"/>
    </location>
</feature>
<name>A0A645G398_9ZZZZ</name>
<reference evidence="2" key="1">
    <citation type="submission" date="2019-08" db="EMBL/GenBank/DDBJ databases">
        <authorList>
            <person name="Kucharzyk K."/>
            <person name="Murdoch R.W."/>
            <person name="Higgins S."/>
            <person name="Loffler F."/>
        </authorList>
    </citation>
    <scope>NUCLEOTIDE SEQUENCE</scope>
</reference>
<evidence type="ECO:0000256" key="1">
    <source>
        <dbReference type="SAM" id="MobiDB-lite"/>
    </source>
</evidence>
<comment type="caution">
    <text evidence="2">The sequence shown here is derived from an EMBL/GenBank/DDBJ whole genome shotgun (WGS) entry which is preliminary data.</text>
</comment>
<sequence length="186" mass="20424">MTHGVERQRGGDVAVHRVLPGQRGEEGGERLVEAPVPRQRGRLRCHVSVDQQPDELRPAAERVVEGRQRHPRLGDDGAGGGSLEPHPGDHPFAGFQEQLPSPVDTQVRHFRTPRTSAPSRGIDACQHFVSYRPERSEGTFTVRCTRPGVRCPGRARRTPGPRTPPGAPPGRRPAADHGRTRARAPR</sequence>
<feature type="compositionally biased region" description="Pro residues" evidence="1">
    <location>
        <begin position="161"/>
        <end position="171"/>
    </location>
</feature>
<feature type="compositionally biased region" description="Basic and acidic residues" evidence="1">
    <location>
        <begin position="54"/>
        <end position="75"/>
    </location>
</feature>
<proteinExistence type="predicted"/>
<dbReference type="AlphaFoldDB" id="A0A645G398"/>
<evidence type="ECO:0000313" key="2">
    <source>
        <dbReference type="EMBL" id="MPN18513.1"/>
    </source>
</evidence>
<feature type="region of interest" description="Disordered" evidence="1">
    <location>
        <begin position="47"/>
        <end position="99"/>
    </location>
</feature>
<dbReference type="EMBL" id="VSSQ01065862">
    <property type="protein sequence ID" value="MPN18513.1"/>
    <property type="molecule type" value="Genomic_DNA"/>
</dbReference>
<protein>
    <submittedName>
        <fullName evidence="2">Uncharacterized protein</fullName>
    </submittedName>
</protein>
<gene>
    <name evidence="2" type="ORF">SDC9_165873</name>
</gene>